<gene>
    <name evidence="1" type="ORF">AFL42_16245</name>
</gene>
<sequence length="64" mass="7579">MPRRLALYLVEIKFLVTKGNKVFLLSDKNGINFLSNLGRYNKDIYLKFGKCQFFQLKYDAKKEV</sequence>
<dbReference type="Proteomes" id="UP000037854">
    <property type="component" value="Unassembled WGS sequence"/>
</dbReference>
<evidence type="ECO:0000313" key="2">
    <source>
        <dbReference type="Proteomes" id="UP000037854"/>
    </source>
</evidence>
<dbReference type="EMBL" id="LGTK01000092">
    <property type="protein sequence ID" value="KPH71147.1"/>
    <property type="molecule type" value="Genomic_DNA"/>
</dbReference>
<name>A0ABR5MFP7_9BACI</name>
<keyword evidence="2" id="KW-1185">Reference proteome</keyword>
<evidence type="ECO:0000313" key="1">
    <source>
        <dbReference type="EMBL" id="KPH71147.1"/>
    </source>
</evidence>
<protein>
    <submittedName>
        <fullName evidence="1">Uncharacterized protein</fullName>
    </submittedName>
</protein>
<organism evidence="1 2">
    <name type="scientific">Oceanobacillus caeni</name>
    <dbReference type="NCBI Taxonomy" id="405946"/>
    <lineage>
        <taxon>Bacteria</taxon>
        <taxon>Bacillati</taxon>
        <taxon>Bacillota</taxon>
        <taxon>Bacilli</taxon>
        <taxon>Bacillales</taxon>
        <taxon>Bacillaceae</taxon>
        <taxon>Oceanobacillus</taxon>
    </lineage>
</organism>
<accession>A0ABR5MFP7</accession>
<reference evidence="1 2" key="1">
    <citation type="submission" date="2015-07" db="EMBL/GenBank/DDBJ databases">
        <title>High-quality draft genome sequence of Oceanobacillus caeni HM6, a bacillus isolated from a human feces.</title>
        <authorList>
            <person name="Kumar J."/>
            <person name="Verma M.K."/>
            <person name="Pandey R."/>
            <person name="Bhambi M."/>
            <person name="Chauhan N."/>
        </authorList>
    </citation>
    <scope>NUCLEOTIDE SEQUENCE [LARGE SCALE GENOMIC DNA]</scope>
    <source>
        <strain evidence="1 2">HM6</strain>
    </source>
</reference>
<proteinExistence type="predicted"/>
<comment type="caution">
    <text evidence="1">The sequence shown here is derived from an EMBL/GenBank/DDBJ whole genome shotgun (WGS) entry which is preliminary data.</text>
</comment>